<protein>
    <recommendedName>
        <fullName evidence="2">2EXR domain-containing protein</fullName>
    </recommendedName>
</protein>
<dbReference type="PANTHER" id="PTHR35910">
    <property type="entry name" value="2EXR DOMAIN-CONTAINING PROTEIN"/>
    <property type="match status" value="1"/>
</dbReference>
<dbReference type="Proteomes" id="UP001304895">
    <property type="component" value="Unassembled WGS sequence"/>
</dbReference>
<dbReference type="EMBL" id="MU853420">
    <property type="protein sequence ID" value="KAK4132051.1"/>
    <property type="molecule type" value="Genomic_DNA"/>
</dbReference>
<evidence type="ECO:0000256" key="1">
    <source>
        <dbReference type="SAM" id="MobiDB-lite"/>
    </source>
</evidence>
<comment type="caution">
    <text evidence="3">The sequence shown here is derived from an EMBL/GenBank/DDBJ whole genome shotgun (WGS) entry which is preliminary data.</text>
</comment>
<feature type="region of interest" description="Disordered" evidence="1">
    <location>
        <begin position="239"/>
        <end position="258"/>
    </location>
</feature>
<feature type="region of interest" description="Disordered" evidence="1">
    <location>
        <begin position="1"/>
        <end position="31"/>
    </location>
</feature>
<dbReference type="AlphaFoldDB" id="A0AAN6ZBP5"/>
<evidence type="ECO:0000313" key="3">
    <source>
        <dbReference type="EMBL" id="KAK4132051.1"/>
    </source>
</evidence>
<accession>A0AAN6ZBP5</accession>
<evidence type="ECO:0000313" key="4">
    <source>
        <dbReference type="Proteomes" id="UP001304895"/>
    </source>
</evidence>
<feature type="compositionally biased region" description="Pro residues" evidence="1">
    <location>
        <begin position="241"/>
        <end position="256"/>
    </location>
</feature>
<proteinExistence type="predicted"/>
<evidence type="ECO:0000259" key="2">
    <source>
        <dbReference type="Pfam" id="PF20150"/>
    </source>
</evidence>
<reference evidence="3" key="2">
    <citation type="submission" date="2023-05" db="EMBL/GenBank/DDBJ databases">
        <authorList>
            <consortium name="Lawrence Berkeley National Laboratory"/>
            <person name="Steindorff A."/>
            <person name="Hensen N."/>
            <person name="Bonometti L."/>
            <person name="Westerberg I."/>
            <person name="Brannstrom I.O."/>
            <person name="Guillou S."/>
            <person name="Cros-Aarteil S."/>
            <person name="Calhoun S."/>
            <person name="Haridas S."/>
            <person name="Kuo A."/>
            <person name="Mondo S."/>
            <person name="Pangilinan J."/>
            <person name="Riley R."/>
            <person name="Labutti K."/>
            <person name="Andreopoulos B."/>
            <person name="Lipzen A."/>
            <person name="Chen C."/>
            <person name="Yanf M."/>
            <person name="Daum C."/>
            <person name="Ng V."/>
            <person name="Clum A."/>
            <person name="Ohm R."/>
            <person name="Martin F."/>
            <person name="Silar P."/>
            <person name="Natvig D."/>
            <person name="Lalanne C."/>
            <person name="Gautier V."/>
            <person name="Ament-Velasquez S.L."/>
            <person name="Kruys A."/>
            <person name="Hutchinson M.I."/>
            <person name="Powell A.J."/>
            <person name="Barry K."/>
            <person name="Miller A.N."/>
            <person name="Grigoriev I.V."/>
            <person name="Debuchy R."/>
            <person name="Gladieux P."/>
            <person name="Thoren M.H."/>
            <person name="Johannesson H."/>
        </authorList>
    </citation>
    <scope>NUCLEOTIDE SEQUENCE</scope>
    <source>
        <strain evidence="3">CBS 123565</strain>
    </source>
</reference>
<keyword evidence="4" id="KW-1185">Reference proteome</keyword>
<reference evidence="3" key="1">
    <citation type="journal article" date="2023" name="Mol. Phylogenet. Evol.">
        <title>Genome-scale phylogeny and comparative genomics of the fungal order Sordariales.</title>
        <authorList>
            <person name="Hensen N."/>
            <person name="Bonometti L."/>
            <person name="Westerberg I."/>
            <person name="Brannstrom I.O."/>
            <person name="Guillou S."/>
            <person name="Cros-Aarteil S."/>
            <person name="Calhoun S."/>
            <person name="Haridas S."/>
            <person name="Kuo A."/>
            <person name="Mondo S."/>
            <person name="Pangilinan J."/>
            <person name="Riley R."/>
            <person name="LaButti K."/>
            <person name="Andreopoulos B."/>
            <person name="Lipzen A."/>
            <person name="Chen C."/>
            <person name="Yan M."/>
            <person name="Daum C."/>
            <person name="Ng V."/>
            <person name="Clum A."/>
            <person name="Steindorff A."/>
            <person name="Ohm R.A."/>
            <person name="Martin F."/>
            <person name="Silar P."/>
            <person name="Natvig D.O."/>
            <person name="Lalanne C."/>
            <person name="Gautier V."/>
            <person name="Ament-Velasquez S.L."/>
            <person name="Kruys A."/>
            <person name="Hutchinson M.I."/>
            <person name="Powell A.J."/>
            <person name="Barry K."/>
            <person name="Miller A.N."/>
            <person name="Grigoriev I.V."/>
            <person name="Debuchy R."/>
            <person name="Gladieux P."/>
            <person name="Hiltunen Thoren M."/>
            <person name="Johannesson H."/>
        </authorList>
    </citation>
    <scope>NUCLEOTIDE SEQUENCE</scope>
    <source>
        <strain evidence="3">CBS 123565</strain>
    </source>
</reference>
<dbReference type="InterPro" id="IPR045518">
    <property type="entry name" value="2EXR"/>
</dbReference>
<dbReference type="PANTHER" id="PTHR35910:SF6">
    <property type="entry name" value="2EXR DOMAIN-CONTAINING PROTEIN"/>
    <property type="match status" value="1"/>
</dbReference>
<dbReference type="Pfam" id="PF20150">
    <property type="entry name" value="2EXR"/>
    <property type="match status" value="1"/>
</dbReference>
<gene>
    <name evidence="3" type="ORF">BT67DRAFT_435899</name>
</gene>
<name>A0AAN6ZBP5_9PEZI</name>
<sequence length="371" mass="40077">MEGVARSPAGRPQSAYPYRDLPDTPSRWESQTTPALLTGAKDSFFGEDREFHPFPRLPVEPRLQVWKEVALAACEYGRVHRVRVAIAEPPPTGRDSPRKGSTLELVATSQLADSTFTPRAVLATCHEARQEALSFIGIVPDTLPLQGGGVFRCDLAQDVIMFEDLTPALLLQIHSLRSHAASLAPIRHLGLDLASPAHLGAFLTGADGIPPALEAALVSFAASLPQLEQIYLLQATATLHPVPPPEPPTPPPPPISPTAALPQQNPLNVADWYATTPDAQAPDSFFPGTITITAAATATDWYTTRPAPSYWVDDAYYLHLSRLMRLLCGLRTALDGASAAMQLPMSMGEDEDEAGRLARLQGVLYMTLTKE</sequence>
<feature type="domain" description="2EXR" evidence="2">
    <location>
        <begin position="51"/>
        <end position="160"/>
    </location>
</feature>
<organism evidence="3 4">
    <name type="scientific">Trichocladium antarcticum</name>
    <dbReference type="NCBI Taxonomy" id="1450529"/>
    <lineage>
        <taxon>Eukaryota</taxon>
        <taxon>Fungi</taxon>
        <taxon>Dikarya</taxon>
        <taxon>Ascomycota</taxon>
        <taxon>Pezizomycotina</taxon>
        <taxon>Sordariomycetes</taxon>
        <taxon>Sordariomycetidae</taxon>
        <taxon>Sordariales</taxon>
        <taxon>Chaetomiaceae</taxon>
        <taxon>Trichocladium</taxon>
    </lineage>
</organism>